<feature type="non-terminal residue" evidence="1">
    <location>
        <position position="251"/>
    </location>
</feature>
<dbReference type="Proteomes" id="UP000789831">
    <property type="component" value="Unassembled WGS sequence"/>
</dbReference>
<dbReference type="AlphaFoldDB" id="A0A9N9HM29"/>
<reference evidence="1" key="1">
    <citation type="submission" date="2021-06" db="EMBL/GenBank/DDBJ databases">
        <authorList>
            <person name="Kallberg Y."/>
            <person name="Tangrot J."/>
            <person name="Rosling A."/>
        </authorList>
    </citation>
    <scope>NUCLEOTIDE SEQUENCE</scope>
    <source>
        <strain evidence="1">MT106</strain>
    </source>
</reference>
<protein>
    <submittedName>
        <fullName evidence="1">9789_t:CDS:1</fullName>
    </submittedName>
</protein>
<dbReference type="EMBL" id="CAJVPL010015184">
    <property type="protein sequence ID" value="CAG8692748.1"/>
    <property type="molecule type" value="Genomic_DNA"/>
</dbReference>
<name>A0A9N9HM29_9GLOM</name>
<dbReference type="OrthoDB" id="2449987at2759"/>
<evidence type="ECO:0000313" key="2">
    <source>
        <dbReference type="Proteomes" id="UP000789831"/>
    </source>
</evidence>
<keyword evidence="2" id="KW-1185">Reference proteome</keyword>
<feature type="non-terminal residue" evidence="1">
    <location>
        <position position="1"/>
    </location>
</feature>
<organism evidence="1 2">
    <name type="scientific">Ambispora gerdemannii</name>
    <dbReference type="NCBI Taxonomy" id="144530"/>
    <lineage>
        <taxon>Eukaryota</taxon>
        <taxon>Fungi</taxon>
        <taxon>Fungi incertae sedis</taxon>
        <taxon>Mucoromycota</taxon>
        <taxon>Glomeromycotina</taxon>
        <taxon>Glomeromycetes</taxon>
        <taxon>Archaeosporales</taxon>
        <taxon>Ambisporaceae</taxon>
        <taxon>Ambispora</taxon>
    </lineage>
</organism>
<sequence>VIEKENFRILDVRFRIVATMIEADLTTAVKKILIDPNLRLHIPEEIEKTIRNQNNEIKYNFIFLFPKPIIDKEYCSPLMIASNYYQHKLVESLLEYYSANAKNNISWMETVTQALPELITKYPELVNELLKNKIFHQNEIPLDKSWKVYRPTENSSVRAFVCEFNLFDSFRQEQLEQLEKEKQNHSSKYRKTNMKYYQVPLPRLILLERNRGNRSPFFYLVTNDKTGEIFDNPSIEAIINFQWHLSAKRVT</sequence>
<comment type="caution">
    <text evidence="1">The sequence shown here is derived from an EMBL/GenBank/DDBJ whole genome shotgun (WGS) entry which is preliminary data.</text>
</comment>
<accession>A0A9N9HM29</accession>
<proteinExistence type="predicted"/>
<evidence type="ECO:0000313" key="1">
    <source>
        <dbReference type="EMBL" id="CAG8692748.1"/>
    </source>
</evidence>
<gene>
    <name evidence="1" type="ORF">AGERDE_LOCUS13163</name>
</gene>